<dbReference type="EMBL" id="CM037030">
    <property type="protein sequence ID" value="KAH7651497.1"/>
    <property type="molecule type" value="Genomic_DNA"/>
</dbReference>
<keyword evidence="2" id="KW-1185">Reference proteome</keyword>
<dbReference type="Proteomes" id="UP000827976">
    <property type="component" value="Chromosome 20"/>
</dbReference>
<accession>A0ACB7TUN1</accession>
<name>A0ACB7TUN1_DIOAL</name>
<evidence type="ECO:0000313" key="2">
    <source>
        <dbReference type="Proteomes" id="UP000827976"/>
    </source>
</evidence>
<protein>
    <submittedName>
        <fullName evidence="1">UDP-glucuronosyl/UDP-glucosyltransferase protein</fullName>
    </submittedName>
</protein>
<evidence type="ECO:0000313" key="1">
    <source>
        <dbReference type="EMBL" id="KAH7651497.1"/>
    </source>
</evidence>
<comment type="caution">
    <text evidence="1">The sequence shown here is derived from an EMBL/GenBank/DDBJ whole genome shotgun (WGS) entry which is preliminary data.</text>
</comment>
<sequence>MTLSQPEPATHYLLNKDIQSSPVPSHTHLSPPSMDTVVFYPAPGIGHLAPMTEFAKLLVAQGFSVAIPILPPMYPSVSTSETDDYITRISSSHPSITFHRLPPFTVHHSSTNMAVRFLSELRAANPLLRDFLQSISQTSNIRAILTDFFCMDVLDVAADLQLPTYVFFTCSAFILAYFLYLPTLHSEMTCGANELGETPIHIPGVPPIPASHMPDLTRDRDEGLQALVDLFSRLSDSKGIILNSFEFLESRTLKTIREGHCLPNRETPPVYCVGPLINESKGGERHECLAWLDKQPKGSVVFLCFGSRGRFTAEQVKEIATGLERSDQRFVWVVRSPPDPENRLANSNEVDLDTLLPVGFLERTEGRGVVVKEWAPQVEVLNHEATAVFVTHCGWNSVLEGLRAGVGLIAWPLYAEQKMNKVVLVDEMKLAVELKGYDKGKVAAEEVKNSVRWLMQSDGGAELRNRAKGMKDHAMAALSDGGSSHAAVLELVSLWKKCC</sequence>
<organism evidence="1 2">
    <name type="scientific">Dioscorea alata</name>
    <name type="common">Purple yam</name>
    <dbReference type="NCBI Taxonomy" id="55571"/>
    <lineage>
        <taxon>Eukaryota</taxon>
        <taxon>Viridiplantae</taxon>
        <taxon>Streptophyta</taxon>
        <taxon>Embryophyta</taxon>
        <taxon>Tracheophyta</taxon>
        <taxon>Spermatophyta</taxon>
        <taxon>Magnoliopsida</taxon>
        <taxon>Liliopsida</taxon>
        <taxon>Dioscoreales</taxon>
        <taxon>Dioscoreaceae</taxon>
        <taxon>Dioscorea</taxon>
    </lineage>
</organism>
<proteinExistence type="predicted"/>
<gene>
    <name evidence="1" type="ORF">IHE45_20G061400</name>
</gene>
<reference evidence="2" key="1">
    <citation type="journal article" date="2022" name="Nat. Commun.">
        <title>Chromosome evolution and the genetic basis of agronomically important traits in greater yam.</title>
        <authorList>
            <person name="Bredeson J.V."/>
            <person name="Lyons J.B."/>
            <person name="Oniyinde I.O."/>
            <person name="Okereke N.R."/>
            <person name="Kolade O."/>
            <person name="Nnabue I."/>
            <person name="Nwadili C.O."/>
            <person name="Hribova E."/>
            <person name="Parker M."/>
            <person name="Nwogha J."/>
            <person name="Shu S."/>
            <person name="Carlson J."/>
            <person name="Kariba R."/>
            <person name="Muthemba S."/>
            <person name="Knop K."/>
            <person name="Barton G.J."/>
            <person name="Sherwood A.V."/>
            <person name="Lopez-Montes A."/>
            <person name="Asiedu R."/>
            <person name="Jamnadass R."/>
            <person name="Muchugi A."/>
            <person name="Goodstein D."/>
            <person name="Egesi C.N."/>
            <person name="Featherston J."/>
            <person name="Asfaw A."/>
            <person name="Simpson G.G."/>
            <person name="Dolezel J."/>
            <person name="Hendre P.S."/>
            <person name="Van Deynze A."/>
            <person name="Kumar P.L."/>
            <person name="Obidiegwu J.E."/>
            <person name="Bhattacharjee R."/>
            <person name="Rokhsar D.S."/>
        </authorList>
    </citation>
    <scope>NUCLEOTIDE SEQUENCE [LARGE SCALE GENOMIC DNA]</scope>
    <source>
        <strain evidence="2">cv. TDa95/00328</strain>
    </source>
</reference>